<keyword evidence="5" id="KW-1185">Reference proteome</keyword>
<dbReference type="InterPro" id="IPR041614">
    <property type="entry name" value="DprA_WH"/>
</dbReference>
<sequence length="298" mass="31757">MSILFTTFFMEINRITPDEHIFSQRLAHIANPPKSLCYMGKLPETNAPVVSIVGSRKPSAYGKEVTERLATDLAKAGCVIVSGLALGVDCIAQKAAIEAGGTVVAVVPNELPDISPRTNYQLAMSIIKQGGAVVSEWMKGDNKIVNRWSFLERNRLVSGLADGIIITEAAERSGTLNTASHALNQGRDLFVVPGNITSPLSAGCNTLLKQGAYLVTDADDVLSIIAPEKLQKDSGQELAASATIEEAIIIKLISEGLRDGDEIQQKSGLSASDFATALTMLEINGVIKPLGANNWTLR</sequence>
<evidence type="ECO:0000313" key="5">
    <source>
        <dbReference type="Proteomes" id="UP000679129"/>
    </source>
</evidence>
<dbReference type="AlphaFoldDB" id="A0A8F1MCJ7"/>
<gene>
    <name evidence="4" type="primary">dprA</name>
    <name evidence="4" type="ORF">KOY48_01920</name>
</gene>
<name>A0A8F1MCJ7_9BACT</name>
<dbReference type="EMBL" id="CP076460">
    <property type="protein sequence ID" value="QWQ32589.1"/>
    <property type="molecule type" value="Genomic_DNA"/>
</dbReference>
<reference evidence="4" key="1">
    <citation type="submission" date="2021-06" db="EMBL/GenBank/DDBJ databases">
        <title>An adapted protocol for Saccharibacteria cultivation: two new species join this phylum of Candidate Phyla Radiations.</title>
        <authorList>
            <person name="Ibrahim A."/>
            <person name="Maatouk M."/>
            <person name="Zgheib R."/>
            <person name="Haddad G."/>
            <person name="Bou Khalil J."/>
            <person name="Raoult D."/>
            <person name="Bittar F."/>
        </authorList>
    </citation>
    <scope>NUCLEOTIDE SEQUENCE</scope>
    <source>
        <strain evidence="4">IHU1</strain>
    </source>
</reference>
<dbReference type="Pfam" id="PF02481">
    <property type="entry name" value="DNA_processg_A"/>
    <property type="match status" value="1"/>
</dbReference>
<dbReference type="InterPro" id="IPR003488">
    <property type="entry name" value="DprA"/>
</dbReference>
<feature type="domain" description="DprA winged helix" evidence="3">
    <location>
        <begin position="239"/>
        <end position="291"/>
    </location>
</feature>
<dbReference type="Pfam" id="PF17782">
    <property type="entry name" value="WHD_DprA"/>
    <property type="match status" value="1"/>
</dbReference>
<feature type="domain" description="Smf/DprA SLOG" evidence="2">
    <location>
        <begin position="15"/>
        <end position="223"/>
    </location>
</feature>
<dbReference type="Gene3D" id="1.10.10.10">
    <property type="entry name" value="Winged helix-like DNA-binding domain superfamily/Winged helix DNA-binding domain"/>
    <property type="match status" value="1"/>
</dbReference>
<dbReference type="Gene3D" id="3.40.50.450">
    <property type="match status" value="1"/>
</dbReference>
<dbReference type="InterPro" id="IPR057666">
    <property type="entry name" value="DrpA_SLOG"/>
</dbReference>
<dbReference type="KEGG" id="mnd:KOY48_01920"/>
<dbReference type="PANTHER" id="PTHR43022:SF1">
    <property type="entry name" value="PROTEIN SMF"/>
    <property type="match status" value="1"/>
</dbReference>
<evidence type="ECO:0000259" key="3">
    <source>
        <dbReference type="Pfam" id="PF17782"/>
    </source>
</evidence>
<accession>A0A8F1MCJ7</accession>
<dbReference type="InterPro" id="IPR036388">
    <property type="entry name" value="WH-like_DNA-bd_sf"/>
</dbReference>
<organism evidence="4 5">
    <name type="scientific">Candidatus Minimicrobia naudis</name>
    <dbReference type="NCBI Taxonomy" id="2841263"/>
    <lineage>
        <taxon>Bacteria</taxon>
        <taxon>Candidatus Saccharimonadota</taxon>
        <taxon>Candidatus Saccharimonadota incertae sedis</taxon>
        <taxon>Candidatus Minimicrobia</taxon>
    </lineage>
</organism>
<evidence type="ECO:0000259" key="2">
    <source>
        <dbReference type="Pfam" id="PF02481"/>
    </source>
</evidence>
<dbReference type="Proteomes" id="UP000679129">
    <property type="component" value="Chromosome"/>
</dbReference>
<dbReference type="NCBIfam" id="TIGR00732">
    <property type="entry name" value="dprA"/>
    <property type="match status" value="1"/>
</dbReference>
<dbReference type="GO" id="GO:0009294">
    <property type="term" value="P:DNA-mediated transformation"/>
    <property type="evidence" value="ECO:0007669"/>
    <property type="project" value="InterPro"/>
</dbReference>
<comment type="similarity">
    <text evidence="1">Belongs to the DprA/Smf family.</text>
</comment>
<dbReference type="SUPFAM" id="SSF102405">
    <property type="entry name" value="MCP/YpsA-like"/>
    <property type="match status" value="1"/>
</dbReference>
<proteinExistence type="inferred from homology"/>
<evidence type="ECO:0000313" key="4">
    <source>
        <dbReference type="EMBL" id="QWQ32589.1"/>
    </source>
</evidence>
<protein>
    <submittedName>
        <fullName evidence="4">DNA-processing protein DprA</fullName>
    </submittedName>
</protein>
<evidence type="ECO:0000256" key="1">
    <source>
        <dbReference type="ARBA" id="ARBA00006525"/>
    </source>
</evidence>
<dbReference type="PANTHER" id="PTHR43022">
    <property type="entry name" value="PROTEIN SMF"/>
    <property type="match status" value="1"/>
</dbReference>